<accession>G9QIR0</accession>
<comment type="caution">
    <text evidence="2">The sequence shown here is derived from an EMBL/GenBank/DDBJ whole genome shotgun (WGS) entry which is preliminary data.</text>
</comment>
<evidence type="ECO:0000313" key="2">
    <source>
        <dbReference type="EMBL" id="EHL78959.1"/>
    </source>
</evidence>
<keyword evidence="3" id="KW-1185">Reference proteome</keyword>
<dbReference type="HOGENOM" id="CLU_653232_0_0_9"/>
<dbReference type="Gene3D" id="2.160.20.110">
    <property type="match status" value="1"/>
</dbReference>
<organism evidence="2 3">
    <name type="scientific">Bacillus smithii 7_3_47FAA</name>
    <dbReference type="NCBI Taxonomy" id="665952"/>
    <lineage>
        <taxon>Bacteria</taxon>
        <taxon>Bacillati</taxon>
        <taxon>Bacillota</taxon>
        <taxon>Bacilli</taxon>
        <taxon>Bacillales</taxon>
        <taxon>Bacillaceae</taxon>
        <taxon>Bacillus</taxon>
    </lineage>
</organism>
<feature type="domain" description="GLUG" evidence="1">
    <location>
        <begin position="97"/>
        <end position="121"/>
    </location>
</feature>
<protein>
    <recommendedName>
        <fullName evidence="1">GLUG domain-containing protein</fullName>
    </recommendedName>
</protein>
<dbReference type="Pfam" id="PF07581">
    <property type="entry name" value="Glug"/>
    <property type="match status" value="2"/>
</dbReference>
<name>G9QIR0_9BACI</name>
<evidence type="ECO:0000259" key="1">
    <source>
        <dbReference type="Pfam" id="PF07581"/>
    </source>
</evidence>
<sequence length="420" mass="46223">MLGVGTQTDPYIIQTEDDLNLINSTSLSAYYELGNNITMQNPFTPIKTFSGTIDGKGYKIFNLVIDQAKQDVGFVSYLNGGTIKNLGLENVSIQNNGKYTGALCGETYNGLIENCYATGTVQAKTLSSSTNTFYGGLVGQINGTNFRLKNSYSKCTVRAYNYVGGLVGYFYGGYVEKCYATGNVSTYVGGSSRKISGLINNGISTYVTNSYFDSQTTGVSDTSNAGIPKTTAEMKTQSTYTNWDFTNVWGIDNDYPFLRVFGIPVVAKKQTIDIKSYVNAFYSKVSKTNKAIKQTQSFSNAIQTFSERHTATKRISTTFTLPIKTSVQKSNRTVRRSIANVNTYINPVASIVERKTKTMKQLLSYVDHIKTNVNVIAPVKNKVVNAYVSIVENPSSVQIEENLSSTYLIENPSDDVNYFV</sequence>
<dbReference type="RefSeq" id="WP_003353138.1">
    <property type="nucleotide sequence ID" value="NZ_JH414744.1"/>
</dbReference>
<proteinExistence type="predicted"/>
<reference evidence="2 3" key="1">
    <citation type="submission" date="2011-09" db="EMBL/GenBank/DDBJ databases">
        <title>The Genome Sequence of Bacillus smithii 7_3_47FAA.</title>
        <authorList>
            <consortium name="The Broad Institute Genome Sequencing Platform"/>
            <person name="Earl A."/>
            <person name="Ward D."/>
            <person name="Feldgarden M."/>
            <person name="Gevers D."/>
            <person name="Daigneault M."/>
            <person name="Strauss J."/>
            <person name="Allen-Vercoe E."/>
            <person name="Young S.K."/>
            <person name="Zeng Q."/>
            <person name="Gargeya S."/>
            <person name="Fitzgerald M."/>
            <person name="Haas B."/>
            <person name="Abouelleil A."/>
            <person name="Alvarado L."/>
            <person name="Arachchi H.M."/>
            <person name="Berlin A."/>
            <person name="Brown A."/>
            <person name="Chapman S.B."/>
            <person name="Chen Z."/>
            <person name="Dunbar C."/>
            <person name="Freedman E."/>
            <person name="Gearin G."/>
            <person name="Goldberg J."/>
            <person name="Griggs A."/>
            <person name="Gujja S."/>
            <person name="Heiman D."/>
            <person name="Howarth C."/>
            <person name="Larson L."/>
            <person name="Lui A."/>
            <person name="MacDonald P.J.P."/>
            <person name="Montmayeur A."/>
            <person name="Murphy C."/>
            <person name="Neiman D."/>
            <person name="Pearson M."/>
            <person name="Priest M."/>
            <person name="Roberts A."/>
            <person name="Saif S."/>
            <person name="Shea T."/>
            <person name="Shenoy N."/>
            <person name="Sisk P."/>
            <person name="Stolte C."/>
            <person name="Sykes S."/>
            <person name="Wortman J."/>
            <person name="Nusbaum C."/>
            <person name="Birren B."/>
        </authorList>
    </citation>
    <scope>NUCLEOTIDE SEQUENCE [LARGE SCALE GENOMIC DNA]</scope>
    <source>
        <strain evidence="2 3">7_3_47FAA</strain>
    </source>
</reference>
<dbReference type="Proteomes" id="UP000011747">
    <property type="component" value="Unassembled WGS sequence"/>
</dbReference>
<gene>
    <name evidence="2" type="ORF">HMPREF1015_02987</name>
</gene>
<dbReference type="AlphaFoldDB" id="G9QIR0"/>
<dbReference type="EMBL" id="ACWF01000043">
    <property type="protein sequence ID" value="EHL78959.1"/>
    <property type="molecule type" value="Genomic_DNA"/>
</dbReference>
<dbReference type="PATRIC" id="fig|665952.3.peg.847"/>
<evidence type="ECO:0000313" key="3">
    <source>
        <dbReference type="Proteomes" id="UP000011747"/>
    </source>
</evidence>
<feature type="domain" description="GLUG" evidence="1">
    <location>
        <begin position="160"/>
        <end position="185"/>
    </location>
</feature>
<dbReference type="InterPro" id="IPR011493">
    <property type="entry name" value="GLUG"/>
</dbReference>